<organism evidence="2 3">
    <name type="scientific">Streptomyces iconiensis</name>
    <dbReference type="NCBI Taxonomy" id="1384038"/>
    <lineage>
        <taxon>Bacteria</taxon>
        <taxon>Bacillati</taxon>
        <taxon>Actinomycetota</taxon>
        <taxon>Actinomycetes</taxon>
        <taxon>Kitasatosporales</taxon>
        <taxon>Streptomycetaceae</taxon>
        <taxon>Streptomyces</taxon>
    </lineage>
</organism>
<protein>
    <submittedName>
        <fullName evidence="2">Uncharacterized protein</fullName>
    </submittedName>
</protein>
<accession>A0ABT6ZQ51</accession>
<sequence length="436" mass="44989">MGNEIAGTVLLLAAAPGGRGRLVDATAVLPGLAAVPAGVLTGTETATLIELADPVDPHAVLSRVRTAAAAPGPLVLVLAGQLQLDPRQHRLHLALARTTHASTRYTALPWHWLVSELALRAPETTTALLDLAADAESWPTLRRQGLTLGPGVRVYGRVSPPPPRRRMVTLARTGVAAHAPSVPEYLSRCVALWRGGARPALPELHEYAAQAPGGEDALLLSVDTPAPPAAPPPSGTPQVPADPAAAPVAPAAPATPAAPAAPAVPEAPTAPVVPTDPGDRAAARRVVRPVGEVRDPLAVVLASARAGRHAEAASLAAVSEAEALRAHGPGSAQALQWLEVRADLARLAQDPAASCQLWMTAAEARLTVGQSAQDAEVEAAVDRAHHQWEQVRDTDEALGLAARLAGLRATVPGRQPGAARLLDQRLTRLRGLLPST</sequence>
<feature type="region of interest" description="Disordered" evidence="1">
    <location>
        <begin position="218"/>
        <end position="280"/>
    </location>
</feature>
<name>A0ABT6ZQ51_9ACTN</name>
<gene>
    <name evidence="2" type="ORF">NMN56_004230</name>
</gene>
<dbReference type="RefSeq" id="WP_274045164.1">
    <property type="nucleotide sequence ID" value="NZ_JANCPR020000003.1"/>
</dbReference>
<comment type="caution">
    <text evidence="2">The sequence shown here is derived from an EMBL/GenBank/DDBJ whole genome shotgun (WGS) entry which is preliminary data.</text>
</comment>
<evidence type="ECO:0000256" key="1">
    <source>
        <dbReference type="SAM" id="MobiDB-lite"/>
    </source>
</evidence>
<dbReference type="EMBL" id="JANCPR020000003">
    <property type="protein sequence ID" value="MDJ1131178.1"/>
    <property type="molecule type" value="Genomic_DNA"/>
</dbReference>
<reference evidence="2 3" key="1">
    <citation type="submission" date="2023-05" db="EMBL/GenBank/DDBJ databases">
        <title>Streptantibioticus silvisoli sp. nov., acidotolerant actinomycetes 1 from pine litter.</title>
        <authorList>
            <person name="Swiecimska M."/>
            <person name="Golinska P."/>
            <person name="Sangal V."/>
            <person name="Wachnowicz B."/>
            <person name="Goodfellow M."/>
        </authorList>
    </citation>
    <scope>NUCLEOTIDE SEQUENCE [LARGE SCALE GENOMIC DNA]</scope>
    <source>
        <strain evidence="2 3">DSM 42109</strain>
    </source>
</reference>
<keyword evidence="3" id="KW-1185">Reference proteome</keyword>
<feature type="compositionally biased region" description="Pro residues" evidence="1">
    <location>
        <begin position="225"/>
        <end position="235"/>
    </location>
</feature>
<dbReference type="Proteomes" id="UP001214441">
    <property type="component" value="Unassembled WGS sequence"/>
</dbReference>
<evidence type="ECO:0000313" key="2">
    <source>
        <dbReference type="EMBL" id="MDJ1131178.1"/>
    </source>
</evidence>
<proteinExistence type="predicted"/>
<feature type="compositionally biased region" description="Low complexity" evidence="1">
    <location>
        <begin position="239"/>
        <end position="276"/>
    </location>
</feature>
<evidence type="ECO:0000313" key="3">
    <source>
        <dbReference type="Proteomes" id="UP001214441"/>
    </source>
</evidence>